<dbReference type="AlphaFoldDB" id="A0A160TX03"/>
<proteinExistence type="predicted"/>
<sequence>MVAGIWVHAQSVSAAVVNEARTEARNFMLFLSPDDFDFPL</sequence>
<reference evidence="1" key="1">
    <citation type="submission" date="2015-10" db="EMBL/GenBank/DDBJ databases">
        <authorList>
            <person name="Gilbert D.G."/>
        </authorList>
    </citation>
    <scope>NUCLEOTIDE SEQUENCE</scope>
</reference>
<gene>
    <name evidence="1" type="ORF">MGWOODY_Hyp1695</name>
</gene>
<accession>A0A160TX03</accession>
<dbReference type="EMBL" id="CZQD01000001">
    <property type="protein sequence ID" value="CUS55448.1"/>
    <property type="molecule type" value="Genomic_DNA"/>
</dbReference>
<protein>
    <submittedName>
        <fullName evidence="1">Uncharacterized protein</fullName>
    </submittedName>
</protein>
<name>A0A160TX03_9ZZZZ</name>
<organism evidence="1">
    <name type="scientific">hydrothermal vent metagenome</name>
    <dbReference type="NCBI Taxonomy" id="652676"/>
    <lineage>
        <taxon>unclassified sequences</taxon>
        <taxon>metagenomes</taxon>
        <taxon>ecological metagenomes</taxon>
    </lineage>
</organism>
<evidence type="ECO:0000313" key="1">
    <source>
        <dbReference type="EMBL" id="CUS55448.1"/>
    </source>
</evidence>